<dbReference type="InterPro" id="IPR029052">
    <property type="entry name" value="Metallo-depent_PP-like"/>
</dbReference>
<reference evidence="2" key="1">
    <citation type="submission" date="2020-10" db="EMBL/GenBank/DDBJ databases">
        <authorList>
            <person name="Castelo-Branco R."/>
            <person name="Eusebio N."/>
            <person name="Adriana R."/>
            <person name="Vieira A."/>
            <person name="Brugerolle De Fraissinette N."/>
            <person name="Rezende De Castro R."/>
            <person name="Schneider M.P."/>
            <person name="Vasconcelos V."/>
            <person name="Leao P.N."/>
        </authorList>
    </citation>
    <scope>NUCLEOTIDE SEQUENCE</scope>
    <source>
        <strain evidence="2">LEGE 11479</strain>
    </source>
</reference>
<evidence type="ECO:0000313" key="3">
    <source>
        <dbReference type="Proteomes" id="UP000615026"/>
    </source>
</evidence>
<name>A0A928ZZI0_LEPEC</name>
<sequence length="277" mass="30796">MAASPNRIRLPDTCDQVALCGGPYSNFAAVDAFLSATAGIAYRFCLGDMGGFGPQPDRTLELLQQANVICLQGNYDRAVGLGLHDCGCGYSDPRDRNFAQISYDYTYAHTAKVHRQWLQQLPEQLILEWRDCKILLCHGSPDTVNEFIWKTETNDAQIQDFLTRYQVDGICATHTGLPWIGNVKSPEGFWFNVGVLGRPAHEGKCHVYYGHLNFPSSAQRPIPELRPLTYDVASVTQAMHSEGLPKEFIESLEQGLWTTCSEILPAAERAPQTRVSA</sequence>
<dbReference type="InterPro" id="IPR004843">
    <property type="entry name" value="Calcineurin-like_PHP"/>
</dbReference>
<protein>
    <submittedName>
        <fullName evidence="2">Metallophosphoesterase family protein</fullName>
    </submittedName>
</protein>
<dbReference type="AlphaFoldDB" id="A0A928ZZI0"/>
<comment type="caution">
    <text evidence="2">The sequence shown here is derived from an EMBL/GenBank/DDBJ whole genome shotgun (WGS) entry which is preliminary data.</text>
</comment>
<dbReference type="GO" id="GO:0016787">
    <property type="term" value="F:hydrolase activity"/>
    <property type="evidence" value="ECO:0007669"/>
    <property type="project" value="InterPro"/>
</dbReference>
<feature type="domain" description="Calcineurin-like phosphoesterase" evidence="1">
    <location>
        <begin position="39"/>
        <end position="175"/>
    </location>
</feature>
<proteinExistence type="predicted"/>
<evidence type="ECO:0000313" key="2">
    <source>
        <dbReference type="EMBL" id="MBE9070288.1"/>
    </source>
</evidence>
<dbReference type="Gene3D" id="3.60.21.10">
    <property type="match status" value="1"/>
</dbReference>
<accession>A0A928ZZI0</accession>
<dbReference type="CDD" id="cd00838">
    <property type="entry name" value="MPP_superfamily"/>
    <property type="match status" value="1"/>
</dbReference>
<dbReference type="SUPFAM" id="SSF56300">
    <property type="entry name" value="Metallo-dependent phosphatases"/>
    <property type="match status" value="1"/>
</dbReference>
<dbReference type="Pfam" id="PF00149">
    <property type="entry name" value="Metallophos"/>
    <property type="match status" value="1"/>
</dbReference>
<gene>
    <name evidence="2" type="ORF">IQ260_26965</name>
</gene>
<dbReference type="Proteomes" id="UP000615026">
    <property type="component" value="Unassembled WGS sequence"/>
</dbReference>
<dbReference type="EMBL" id="JADEXP010000406">
    <property type="protein sequence ID" value="MBE9070288.1"/>
    <property type="molecule type" value="Genomic_DNA"/>
</dbReference>
<dbReference type="RefSeq" id="WP_193996165.1">
    <property type="nucleotide sequence ID" value="NZ_JADEXP010000406.1"/>
</dbReference>
<organism evidence="2 3">
    <name type="scientific">Leptolyngbya cf. ectocarpi LEGE 11479</name>
    <dbReference type="NCBI Taxonomy" id="1828722"/>
    <lineage>
        <taxon>Bacteria</taxon>
        <taxon>Bacillati</taxon>
        <taxon>Cyanobacteriota</taxon>
        <taxon>Cyanophyceae</taxon>
        <taxon>Leptolyngbyales</taxon>
        <taxon>Leptolyngbyaceae</taxon>
        <taxon>Leptolyngbya group</taxon>
        <taxon>Leptolyngbya</taxon>
    </lineage>
</organism>
<keyword evidence="3" id="KW-1185">Reference proteome</keyword>
<evidence type="ECO:0000259" key="1">
    <source>
        <dbReference type="Pfam" id="PF00149"/>
    </source>
</evidence>